<organism evidence="2">
    <name type="scientific">Cladocopium goreaui</name>
    <dbReference type="NCBI Taxonomy" id="2562237"/>
    <lineage>
        <taxon>Eukaryota</taxon>
        <taxon>Sar</taxon>
        <taxon>Alveolata</taxon>
        <taxon>Dinophyceae</taxon>
        <taxon>Suessiales</taxon>
        <taxon>Symbiodiniaceae</taxon>
        <taxon>Cladocopium</taxon>
    </lineage>
</organism>
<proteinExistence type="predicted"/>
<evidence type="ECO:0000256" key="1">
    <source>
        <dbReference type="SAM" id="MobiDB-lite"/>
    </source>
</evidence>
<dbReference type="Proteomes" id="UP001152797">
    <property type="component" value="Unassembled WGS sequence"/>
</dbReference>
<feature type="compositionally biased region" description="Low complexity" evidence="1">
    <location>
        <begin position="74"/>
        <end position="89"/>
    </location>
</feature>
<accession>A0A9P1DRZ1</accession>
<dbReference type="EMBL" id="CAMXCT010006524">
    <property type="protein sequence ID" value="CAI4015309.1"/>
    <property type="molecule type" value="Genomic_DNA"/>
</dbReference>
<evidence type="ECO:0000313" key="4">
    <source>
        <dbReference type="Proteomes" id="UP001152797"/>
    </source>
</evidence>
<dbReference type="EMBL" id="CAMXCT020006524">
    <property type="protein sequence ID" value="CAL1168684.1"/>
    <property type="molecule type" value="Genomic_DNA"/>
</dbReference>
<name>A0A9P1DRZ1_9DINO</name>
<feature type="compositionally biased region" description="Pro residues" evidence="1">
    <location>
        <begin position="90"/>
        <end position="105"/>
    </location>
</feature>
<gene>
    <name evidence="2" type="ORF">C1SCF055_LOCUS40145</name>
</gene>
<reference evidence="2" key="1">
    <citation type="submission" date="2022-10" db="EMBL/GenBank/DDBJ databases">
        <authorList>
            <person name="Chen Y."/>
            <person name="Dougan E. K."/>
            <person name="Chan C."/>
            <person name="Rhodes N."/>
            <person name="Thang M."/>
        </authorList>
    </citation>
    <scope>NUCLEOTIDE SEQUENCE</scope>
</reference>
<reference evidence="3 4" key="2">
    <citation type="submission" date="2024-05" db="EMBL/GenBank/DDBJ databases">
        <authorList>
            <person name="Chen Y."/>
            <person name="Shah S."/>
            <person name="Dougan E. K."/>
            <person name="Thang M."/>
            <person name="Chan C."/>
        </authorList>
    </citation>
    <scope>NUCLEOTIDE SEQUENCE [LARGE SCALE GENOMIC DNA]</scope>
</reference>
<protein>
    <submittedName>
        <fullName evidence="2">Uncharacterized protein</fullName>
    </submittedName>
</protein>
<comment type="caution">
    <text evidence="2">The sequence shown here is derived from an EMBL/GenBank/DDBJ whole genome shotgun (WGS) entry which is preliminary data.</text>
</comment>
<evidence type="ECO:0000313" key="3">
    <source>
        <dbReference type="EMBL" id="CAL4802621.1"/>
    </source>
</evidence>
<dbReference type="AlphaFoldDB" id="A0A9P1DRZ1"/>
<dbReference type="EMBL" id="CAMXCT030006524">
    <property type="protein sequence ID" value="CAL4802621.1"/>
    <property type="molecule type" value="Genomic_DNA"/>
</dbReference>
<keyword evidence="4" id="KW-1185">Reference proteome</keyword>
<sequence>MDRSFVHGVKQQQDGQDYHAWGYHGGQQSGQQYYQRGQSPRGQKSPWRGQSPRKKSPRGGKGGGKNMDVQNYGPFQQFPAAPFQQQNFPVGPPLPPPAGPPPAWHPPFAHQGPPNSIAVPQPFVPLAVPAPTLTQSVPNTGQSDLINYLQKRSVDLPPDEAREESHQRLTGIRQGPGEARTAYEEALQARVQHVSSWKSFLAEAVRNWTDYAKMFEQNESALQARITAARDQFQEAKECLDASKTSAGQVTEVAASDEEELPGDGDSSAMQITTSIQTLSNSLQQLSKDAEAIQIEGPAAKRPRTEEGALLAMKWSHNVTFEENFQCECGARESAQKLALEMNLAGCHQGSPMHSSPSSLRSSLRSRTSRSLRVGFADWTCLYIGEEADWRLQKFCLPSFYFASESTPWSGCPMIADLRASRFQVRPWHDGGLARSCYPTTMHKDTRIAFHPPGVDQYKIIDNQLDNPARRLQEEPTEPGDDLPRRAGLITVHYHGRDADPHSYALASSLELMVSGRRITEVHLILLQIMKIWTMTTTRLHQSMMLRHPMAVPLGPLDQKRKLEFISFDLSGLMDIAS</sequence>
<feature type="region of interest" description="Disordered" evidence="1">
    <location>
        <begin position="1"/>
        <end position="117"/>
    </location>
</feature>
<evidence type="ECO:0000313" key="2">
    <source>
        <dbReference type="EMBL" id="CAI4015309.1"/>
    </source>
</evidence>
<feature type="compositionally biased region" description="Low complexity" evidence="1">
    <location>
        <begin position="29"/>
        <end position="43"/>
    </location>
</feature>